<protein>
    <submittedName>
        <fullName evidence="2">Uncharacterized protein</fullName>
    </submittedName>
</protein>
<sequence length="167" mass="19587">MCHLFEKKLSSFFHNTLHRIYYEASKMRSLNKDVQALDDFTKVVQAKVTAGFTNNDDKKKIFEEFENKKKKAEDAKKKLETIKQKVDDLNTPVSKIFDKVVNTHDIKPSEIDIKPDERKTTFITDKYSWLPKSERKLLSQVFTVIENVLSKDMAKNLIDKIDEDLKK</sequence>
<organism evidence="2">
    <name type="scientific">bioreactor metagenome</name>
    <dbReference type="NCBI Taxonomy" id="1076179"/>
    <lineage>
        <taxon>unclassified sequences</taxon>
        <taxon>metagenomes</taxon>
        <taxon>ecological metagenomes</taxon>
    </lineage>
</organism>
<dbReference type="EMBL" id="VSSQ01032344">
    <property type="protein sequence ID" value="MPM83576.1"/>
    <property type="molecule type" value="Genomic_DNA"/>
</dbReference>
<evidence type="ECO:0000313" key="2">
    <source>
        <dbReference type="EMBL" id="MPM83576.1"/>
    </source>
</evidence>
<feature type="coiled-coil region" evidence="1">
    <location>
        <begin position="55"/>
        <end position="89"/>
    </location>
</feature>
<comment type="caution">
    <text evidence="2">The sequence shown here is derived from an EMBL/GenBank/DDBJ whole genome shotgun (WGS) entry which is preliminary data.</text>
</comment>
<evidence type="ECO:0000256" key="1">
    <source>
        <dbReference type="SAM" id="Coils"/>
    </source>
</evidence>
<name>A0A645D2I9_9ZZZZ</name>
<gene>
    <name evidence="2" type="ORF">SDC9_130640</name>
</gene>
<reference evidence="2" key="1">
    <citation type="submission" date="2019-08" db="EMBL/GenBank/DDBJ databases">
        <authorList>
            <person name="Kucharzyk K."/>
            <person name="Murdoch R.W."/>
            <person name="Higgins S."/>
            <person name="Loffler F."/>
        </authorList>
    </citation>
    <scope>NUCLEOTIDE SEQUENCE</scope>
</reference>
<keyword evidence="1" id="KW-0175">Coiled coil</keyword>
<dbReference type="AlphaFoldDB" id="A0A645D2I9"/>
<accession>A0A645D2I9</accession>
<proteinExistence type="predicted"/>